<dbReference type="SUPFAM" id="SSF57903">
    <property type="entry name" value="FYVE/PHD zinc finger"/>
    <property type="match status" value="1"/>
</dbReference>
<protein>
    <submittedName>
        <fullName evidence="6">Uncharacterized protein LOC104739544 isoform X3</fullName>
    </submittedName>
</protein>
<sequence length="277" mass="30095">MNLPSSTQTTTTATSTSPSSDASETNLTERCDDCGSRDSWVIHTVRLRGTLRYFCTHCLLRNHPTSFCPICFGFYDSSPPHTFRRVACSNSKCHSLTHIHCADETKPASSYLSKPASSYLCPPCRNPNSFSFFRLIVDENGSRSIDKSLSEAFLCAAKIAASSMNKAVIAAKCDADRRGKEAALARKRAREALEHVVTLDAKEKARSVVPKLKESSVDRVIDPQKPKQSPASNNGTTVKETESSAATTTKNNGGGGTEKQNPSTQLAIVKQEDDASR</sequence>
<name>A0ABM0VM12_CAMSA</name>
<dbReference type="RefSeq" id="XP_010458239.1">
    <property type="nucleotide sequence ID" value="XM_010459937.2"/>
</dbReference>
<evidence type="ECO:0000256" key="4">
    <source>
        <dbReference type="SAM" id="MobiDB-lite"/>
    </source>
</evidence>
<evidence type="ECO:0000256" key="2">
    <source>
        <dbReference type="ARBA" id="ARBA00022771"/>
    </source>
</evidence>
<reference evidence="6" key="2">
    <citation type="submission" date="2025-08" db="UniProtKB">
        <authorList>
            <consortium name="RefSeq"/>
        </authorList>
    </citation>
    <scope>IDENTIFICATION</scope>
    <source>
        <tissue evidence="6">Leaf</tissue>
    </source>
</reference>
<gene>
    <name evidence="6" type="primary">LOC104739544</name>
</gene>
<evidence type="ECO:0000256" key="1">
    <source>
        <dbReference type="ARBA" id="ARBA00022723"/>
    </source>
</evidence>
<feature type="compositionally biased region" description="Basic and acidic residues" evidence="4">
    <location>
        <begin position="204"/>
        <end position="225"/>
    </location>
</feature>
<dbReference type="InterPro" id="IPR011011">
    <property type="entry name" value="Znf_FYVE_PHD"/>
</dbReference>
<feature type="compositionally biased region" description="Low complexity" evidence="4">
    <location>
        <begin position="1"/>
        <end position="23"/>
    </location>
</feature>
<accession>A0ABM0VM12</accession>
<keyword evidence="2" id="KW-0863">Zinc-finger</keyword>
<dbReference type="Proteomes" id="UP000694864">
    <property type="component" value="Chromosome 14"/>
</dbReference>
<dbReference type="PANTHER" id="PTHR34451">
    <property type="entry name" value="PHD FINGER FAMILY PROTEIN"/>
    <property type="match status" value="1"/>
</dbReference>
<evidence type="ECO:0000313" key="6">
    <source>
        <dbReference type="RefSeq" id="XP_010458239.1"/>
    </source>
</evidence>
<evidence type="ECO:0000256" key="3">
    <source>
        <dbReference type="ARBA" id="ARBA00022833"/>
    </source>
</evidence>
<keyword evidence="1" id="KW-0479">Metal-binding</keyword>
<dbReference type="GeneID" id="104739544"/>
<evidence type="ECO:0000313" key="5">
    <source>
        <dbReference type="Proteomes" id="UP000694864"/>
    </source>
</evidence>
<feature type="compositionally biased region" description="Polar residues" evidence="4">
    <location>
        <begin position="226"/>
        <end position="246"/>
    </location>
</feature>
<organism evidence="5 6">
    <name type="scientific">Camelina sativa</name>
    <name type="common">False flax</name>
    <name type="synonym">Myagrum sativum</name>
    <dbReference type="NCBI Taxonomy" id="90675"/>
    <lineage>
        <taxon>Eukaryota</taxon>
        <taxon>Viridiplantae</taxon>
        <taxon>Streptophyta</taxon>
        <taxon>Embryophyta</taxon>
        <taxon>Tracheophyta</taxon>
        <taxon>Spermatophyta</taxon>
        <taxon>Magnoliopsida</taxon>
        <taxon>eudicotyledons</taxon>
        <taxon>Gunneridae</taxon>
        <taxon>Pentapetalae</taxon>
        <taxon>rosids</taxon>
        <taxon>malvids</taxon>
        <taxon>Brassicales</taxon>
        <taxon>Brassicaceae</taxon>
        <taxon>Camelineae</taxon>
        <taxon>Camelina</taxon>
    </lineage>
</organism>
<dbReference type="PANTHER" id="PTHR34451:SF15">
    <property type="entry name" value="PHD-TYPE DOMAIN-CONTAINING PROTEIN"/>
    <property type="match status" value="1"/>
</dbReference>
<keyword evidence="3" id="KW-0862">Zinc</keyword>
<proteinExistence type="predicted"/>
<feature type="region of interest" description="Disordered" evidence="4">
    <location>
        <begin position="1"/>
        <end position="26"/>
    </location>
</feature>
<reference evidence="5" key="1">
    <citation type="journal article" date="2014" name="Nat. Commun.">
        <title>The emerging biofuel crop Camelina sativa retains a highly undifferentiated hexaploid genome structure.</title>
        <authorList>
            <person name="Kagale S."/>
            <person name="Koh C."/>
            <person name="Nixon J."/>
            <person name="Bollina V."/>
            <person name="Clarke W.E."/>
            <person name="Tuteja R."/>
            <person name="Spillane C."/>
            <person name="Robinson S.J."/>
            <person name="Links M.G."/>
            <person name="Clarke C."/>
            <person name="Higgins E.E."/>
            <person name="Huebert T."/>
            <person name="Sharpe A.G."/>
            <person name="Parkin I.A."/>
        </authorList>
    </citation>
    <scope>NUCLEOTIDE SEQUENCE [LARGE SCALE GENOMIC DNA]</scope>
    <source>
        <strain evidence="5">cv. DH55</strain>
    </source>
</reference>
<feature type="region of interest" description="Disordered" evidence="4">
    <location>
        <begin position="204"/>
        <end position="277"/>
    </location>
</feature>
<keyword evidence="5" id="KW-1185">Reference proteome</keyword>